<keyword evidence="2" id="KW-1185">Reference proteome</keyword>
<sequence length="121" mass="13577">MTGWWSYWKVNLHPSIQSSAVSTRFSSRIVLDLAPSSFPSTVISFPVPAEEKHPLNMMPPQISTIGMIRECKTKMCTVKRVFHLSGGSLQLLQSHQGPLGCFSDQCSPCPAFQFRWASMSW</sequence>
<protein>
    <submittedName>
        <fullName evidence="1">Uncharacterized protein</fullName>
    </submittedName>
</protein>
<accession>A0ABV0XX68</accession>
<dbReference type="Proteomes" id="UP001469553">
    <property type="component" value="Unassembled WGS sequence"/>
</dbReference>
<name>A0ABV0XX68_9TELE</name>
<reference evidence="1 2" key="1">
    <citation type="submission" date="2021-06" db="EMBL/GenBank/DDBJ databases">
        <authorList>
            <person name="Palmer J.M."/>
        </authorList>
    </citation>
    <scope>NUCLEOTIDE SEQUENCE [LARGE SCALE GENOMIC DNA]</scope>
    <source>
        <strain evidence="1 2">AS_MEX2019</strain>
        <tissue evidence="1">Muscle</tissue>
    </source>
</reference>
<comment type="caution">
    <text evidence="1">The sequence shown here is derived from an EMBL/GenBank/DDBJ whole genome shotgun (WGS) entry which is preliminary data.</text>
</comment>
<evidence type="ECO:0000313" key="2">
    <source>
        <dbReference type="Proteomes" id="UP001469553"/>
    </source>
</evidence>
<gene>
    <name evidence="1" type="ORF">AMECASPLE_038205</name>
</gene>
<organism evidence="1 2">
    <name type="scientific">Ameca splendens</name>
    <dbReference type="NCBI Taxonomy" id="208324"/>
    <lineage>
        <taxon>Eukaryota</taxon>
        <taxon>Metazoa</taxon>
        <taxon>Chordata</taxon>
        <taxon>Craniata</taxon>
        <taxon>Vertebrata</taxon>
        <taxon>Euteleostomi</taxon>
        <taxon>Actinopterygii</taxon>
        <taxon>Neopterygii</taxon>
        <taxon>Teleostei</taxon>
        <taxon>Neoteleostei</taxon>
        <taxon>Acanthomorphata</taxon>
        <taxon>Ovalentaria</taxon>
        <taxon>Atherinomorphae</taxon>
        <taxon>Cyprinodontiformes</taxon>
        <taxon>Goodeidae</taxon>
        <taxon>Ameca</taxon>
    </lineage>
</organism>
<dbReference type="EMBL" id="JAHRIP010016305">
    <property type="protein sequence ID" value="MEQ2286046.1"/>
    <property type="molecule type" value="Genomic_DNA"/>
</dbReference>
<evidence type="ECO:0000313" key="1">
    <source>
        <dbReference type="EMBL" id="MEQ2286046.1"/>
    </source>
</evidence>
<proteinExistence type="predicted"/>